<dbReference type="InterPro" id="IPR044143">
    <property type="entry name" value="GlgB_N_E_set_prok"/>
</dbReference>
<evidence type="ECO:0000256" key="3">
    <source>
        <dbReference type="ARBA" id="ARBA00004964"/>
    </source>
</evidence>
<dbReference type="InterPro" id="IPR037439">
    <property type="entry name" value="Branching_enzy"/>
</dbReference>
<dbReference type="GO" id="GO:0005978">
    <property type="term" value="P:glycogen biosynthetic process"/>
    <property type="evidence" value="ECO:0007669"/>
    <property type="project" value="UniProtKB-UniRule"/>
</dbReference>
<dbReference type="Pfam" id="PF02922">
    <property type="entry name" value="CBM_48"/>
    <property type="match status" value="1"/>
</dbReference>
<feature type="domain" description="Glycosyl hydrolase family 13 catalytic" evidence="12">
    <location>
        <begin position="154"/>
        <end position="502"/>
    </location>
</feature>
<evidence type="ECO:0000256" key="11">
    <source>
        <dbReference type="PIRSR" id="PIRSR000463-1"/>
    </source>
</evidence>
<dbReference type="InterPro" id="IPR006048">
    <property type="entry name" value="A-amylase/branching_C"/>
</dbReference>
<dbReference type="InterPro" id="IPR013780">
    <property type="entry name" value="Glyco_hydro_b"/>
</dbReference>
<dbReference type="EMBL" id="CP097899">
    <property type="protein sequence ID" value="URN94295.1"/>
    <property type="molecule type" value="Genomic_DNA"/>
</dbReference>
<dbReference type="SUPFAM" id="SSF51445">
    <property type="entry name" value="(Trans)glycosidases"/>
    <property type="match status" value="1"/>
</dbReference>
<feature type="active site" description="Nucleophile" evidence="10 11">
    <location>
        <position position="311"/>
    </location>
</feature>
<dbReference type="InterPro" id="IPR014756">
    <property type="entry name" value="Ig_E-set"/>
</dbReference>
<dbReference type="HAMAP" id="MF_00685">
    <property type="entry name" value="GlgB"/>
    <property type="match status" value="1"/>
</dbReference>
<dbReference type="InterPro" id="IPR004193">
    <property type="entry name" value="Glyco_hydro_13_N"/>
</dbReference>
<comment type="catalytic activity">
    <reaction evidence="1 10">
        <text>Transfers a segment of a (1-&gt;4)-alpha-D-glucan chain to a primary hydroxy group in a similar glucan chain.</text>
        <dbReference type="EC" id="2.4.1.18"/>
    </reaction>
</comment>
<dbReference type="PANTHER" id="PTHR43651:SF3">
    <property type="entry name" value="1,4-ALPHA-GLUCAN-BRANCHING ENZYME"/>
    <property type="match status" value="1"/>
</dbReference>
<dbReference type="NCBIfam" id="TIGR01515">
    <property type="entry name" value="branching_enzym"/>
    <property type="match status" value="1"/>
</dbReference>
<proteinExistence type="inferred from homology"/>
<dbReference type="GO" id="GO:0003844">
    <property type="term" value="F:1,4-alpha-glucan branching enzyme activity"/>
    <property type="evidence" value="ECO:0007669"/>
    <property type="project" value="UniProtKB-UniRule"/>
</dbReference>
<keyword evidence="5 10" id="KW-0321">Glycogen metabolism</keyword>
<evidence type="ECO:0000256" key="10">
    <source>
        <dbReference type="HAMAP-Rule" id="MF_00685"/>
    </source>
</evidence>
<reference evidence="13" key="1">
    <citation type="submission" date="2022-05" db="EMBL/GenBank/DDBJ databases">
        <title>Novel bacterial taxa in a minimal lignocellulolytic consortium and its capacity to transform plastics disclosed by genome-resolved metagenomics.</title>
        <authorList>
            <person name="Rodriguez C.A.D."/>
            <person name="Diaz-Garcia L."/>
            <person name="Herrera K."/>
            <person name="Tarazona N.A."/>
            <person name="Sproer C."/>
            <person name="Overmann J."/>
            <person name="Jimenez D.J."/>
        </authorList>
    </citation>
    <scope>NUCLEOTIDE SEQUENCE</scope>
    <source>
        <strain evidence="13">MAG5</strain>
    </source>
</reference>
<dbReference type="FunFam" id="3.20.20.80:FF:000003">
    <property type="entry name" value="1,4-alpha-glucan branching enzyme GlgB"/>
    <property type="match status" value="1"/>
</dbReference>
<keyword evidence="6 10" id="KW-0328">Glycosyltransferase</keyword>
<dbReference type="GO" id="GO:0043169">
    <property type="term" value="F:cation binding"/>
    <property type="evidence" value="ECO:0007669"/>
    <property type="project" value="InterPro"/>
</dbReference>
<dbReference type="NCBIfam" id="NF008967">
    <property type="entry name" value="PRK12313.1"/>
    <property type="match status" value="1"/>
</dbReference>
<comment type="subunit">
    <text evidence="10">Monomer.</text>
</comment>
<dbReference type="GO" id="GO:0004553">
    <property type="term" value="F:hydrolase activity, hydrolyzing O-glycosyl compounds"/>
    <property type="evidence" value="ECO:0007669"/>
    <property type="project" value="InterPro"/>
</dbReference>
<dbReference type="EC" id="2.4.1.18" evidence="10"/>
<dbReference type="InterPro" id="IPR013783">
    <property type="entry name" value="Ig-like_fold"/>
</dbReference>
<keyword evidence="9 10" id="KW-0119">Carbohydrate metabolism</keyword>
<evidence type="ECO:0000259" key="12">
    <source>
        <dbReference type="SMART" id="SM00642"/>
    </source>
</evidence>
<dbReference type="PIRSF" id="PIRSF000463">
    <property type="entry name" value="GlgB"/>
    <property type="match status" value="1"/>
</dbReference>
<dbReference type="AlphaFoldDB" id="A0A9J6ZE35"/>
<evidence type="ECO:0000256" key="8">
    <source>
        <dbReference type="ARBA" id="ARBA00023056"/>
    </source>
</evidence>
<comment type="similarity">
    <text evidence="4 10">Belongs to the glycosyl hydrolase 13 family. GlgB subfamily.</text>
</comment>
<evidence type="ECO:0000256" key="5">
    <source>
        <dbReference type="ARBA" id="ARBA00022600"/>
    </source>
</evidence>
<accession>A0A9J6ZE35</accession>
<dbReference type="NCBIfam" id="NF003811">
    <property type="entry name" value="PRK05402.1"/>
    <property type="match status" value="1"/>
</dbReference>
<dbReference type="Gene3D" id="3.20.20.80">
    <property type="entry name" value="Glycosidases"/>
    <property type="match status" value="1"/>
</dbReference>
<evidence type="ECO:0000256" key="1">
    <source>
        <dbReference type="ARBA" id="ARBA00000826"/>
    </source>
</evidence>
<dbReference type="FunFam" id="2.60.40.1180:FF:000002">
    <property type="entry name" value="1,4-alpha-glucan branching enzyme GlgB"/>
    <property type="match status" value="1"/>
</dbReference>
<evidence type="ECO:0000313" key="13">
    <source>
        <dbReference type="EMBL" id="URN94295.1"/>
    </source>
</evidence>
<dbReference type="InterPro" id="IPR006407">
    <property type="entry name" value="GlgB"/>
</dbReference>
<dbReference type="Pfam" id="PF02806">
    <property type="entry name" value="Alpha-amylase_C"/>
    <property type="match status" value="1"/>
</dbReference>
<dbReference type="Pfam" id="PF00128">
    <property type="entry name" value="Alpha-amylase"/>
    <property type="match status" value="1"/>
</dbReference>
<comment type="pathway">
    <text evidence="3 10">Glycan biosynthesis; glycogen biosynthesis.</text>
</comment>
<dbReference type="Gene3D" id="2.60.40.1180">
    <property type="entry name" value="Golgi alpha-mannosidase II"/>
    <property type="match status" value="1"/>
</dbReference>
<evidence type="ECO:0000256" key="9">
    <source>
        <dbReference type="ARBA" id="ARBA00023277"/>
    </source>
</evidence>
<evidence type="ECO:0000256" key="7">
    <source>
        <dbReference type="ARBA" id="ARBA00022679"/>
    </source>
</evidence>
<evidence type="ECO:0000256" key="6">
    <source>
        <dbReference type="ARBA" id="ARBA00022676"/>
    </source>
</evidence>
<dbReference type="SUPFAM" id="SSF51011">
    <property type="entry name" value="Glycosyl hydrolase domain"/>
    <property type="match status" value="1"/>
</dbReference>
<feature type="active site" description="Proton donor" evidence="10 11">
    <location>
        <position position="364"/>
    </location>
</feature>
<gene>
    <name evidence="10 13" type="primary">glgB</name>
    <name evidence="13" type="ORF">NAG76_21140</name>
</gene>
<dbReference type="InterPro" id="IPR017853">
    <property type="entry name" value="GH"/>
</dbReference>
<evidence type="ECO:0000256" key="2">
    <source>
        <dbReference type="ARBA" id="ARBA00002953"/>
    </source>
</evidence>
<keyword evidence="7 10" id="KW-0808">Transferase</keyword>
<dbReference type="Proteomes" id="UP001056756">
    <property type="component" value="Chromosome"/>
</dbReference>
<dbReference type="GO" id="GO:0005829">
    <property type="term" value="C:cytosol"/>
    <property type="evidence" value="ECO:0007669"/>
    <property type="project" value="TreeGrafter"/>
</dbReference>
<organism evidence="13 14">
    <name type="scientific">Candidatus Pristimantibacillus lignocellulolyticus</name>
    <dbReference type="NCBI Taxonomy" id="2994561"/>
    <lineage>
        <taxon>Bacteria</taxon>
        <taxon>Bacillati</taxon>
        <taxon>Bacillota</taxon>
        <taxon>Bacilli</taxon>
        <taxon>Bacillales</taxon>
        <taxon>Paenibacillaceae</taxon>
        <taxon>Candidatus Pristimantibacillus</taxon>
    </lineage>
</organism>
<dbReference type="FunFam" id="2.60.40.10:FF:000169">
    <property type="entry name" value="1,4-alpha-glucan branching enzyme GlgB"/>
    <property type="match status" value="1"/>
</dbReference>
<dbReference type="PANTHER" id="PTHR43651">
    <property type="entry name" value="1,4-ALPHA-GLUCAN-BRANCHING ENZYME"/>
    <property type="match status" value="1"/>
</dbReference>
<comment type="function">
    <text evidence="2 10">Catalyzes the formation of the alpha-1,6-glucosidic linkages in glycogen by scission of a 1,4-alpha-linked oligosaccharide from growing alpha-1,4-glucan chains and the subsequent attachment of the oligosaccharide to the alpha-1,6 position.</text>
</comment>
<dbReference type="SUPFAM" id="SSF81296">
    <property type="entry name" value="E set domains"/>
    <property type="match status" value="1"/>
</dbReference>
<dbReference type="KEGG" id="plig:NAG76_21140"/>
<protein>
    <recommendedName>
        <fullName evidence="10">1,4-alpha-glucan branching enzyme GlgB</fullName>
        <ecNumber evidence="10">2.4.1.18</ecNumber>
    </recommendedName>
    <alternativeName>
        <fullName evidence="10">1,4-alpha-D-glucan:1,4-alpha-D-glucan 6-glucosyl-transferase</fullName>
    </alternativeName>
    <alternativeName>
        <fullName evidence="10">Alpha-(1-&gt;4)-glucan branching enzyme</fullName>
    </alternativeName>
    <alternativeName>
        <fullName evidence="10">Glycogen branching enzyme</fullName>
        <shortName evidence="10">BE</shortName>
    </alternativeName>
</protein>
<keyword evidence="8 10" id="KW-0320">Glycogen biosynthesis</keyword>
<dbReference type="InterPro" id="IPR006047">
    <property type="entry name" value="GH13_cat_dom"/>
</dbReference>
<sequence>MDTAMFGISEQDLYLFNRGSSHHSYRFMGAHPIHWEGEDGIRFAVWAPNAIEVAIVGDFNHWDGHHHKLSCVARSGVFVTFIPHLKIGSLYKYEILTKHNERIVKSDPFAFYSERRPNTASIVVGLPRFTWTDQNWYREQSTKPSYEKPMLIYEVHAGSWKIKGKEDYYTYTELAEHLVPYVADWGYTHIELLPITEHPLDQSWGYQVVGFYSPTSRFGSPVQLKHLINECHRHNIGVILDWVPGHFCKDNHGLRSFDGTPIFEGADWKRAELPLWGTLSFDYSKHEVQSFLVSNAIYWLDQFHFDGLRVDAVASMLDLHMDKPPELHTLNADGGHINLHAIAFLHKLNETIFHYYPDALMLAEDSSSYASVTKPTYMGGLGFNYKWNMGWMNDMLKYMSLPPSTRTERHHLITFSIWYAFNENYVLPLSHDEVVHGKRSLLNKMWGNYEQKFAQLRLFYGYWMTHPGKKLLFMGSEWGQFDEWKDQDNLDWDVLKYDSHQKMHHYSKQLNWLYRNTPILWENEFNPSTFDWIDVNNAEQSVISFSRQSQSGVLVVVVNFSPQYYAPYRIGVPHKGIYTIMLHSNELEYGGTTEHVQKELQSETIGMHGREQSISIELPPFTFMLYTLHSGDTI</sequence>
<dbReference type="SMART" id="SM00642">
    <property type="entry name" value="Aamy"/>
    <property type="match status" value="1"/>
</dbReference>
<evidence type="ECO:0000313" key="14">
    <source>
        <dbReference type="Proteomes" id="UP001056756"/>
    </source>
</evidence>
<evidence type="ECO:0000256" key="4">
    <source>
        <dbReference type="ARBA" id="ARBA00009000"/>
    </source>
</evidence>
<dbReference type="Gene3D" id="2.60.40.10">
    <property type="entry name" value="Immunoglobulins"/>
    <property type="match status" value="1"/>
</dbReference>
<dbReference type="CDD" id="cd11322">
    <property type="entry name" value="AmyAc_Glg_BE"/>
    <property type="match status" value="1"/>
</dbReference>
<dbReference type="CDD" id="cd02855">
    <property type="entry name" value="E_set_GBE_prok_N"/>
    <property type="match status" value="1"/>
</dbReference>
<name>A0A9J6ZE35_9BACL</name>